<proteinExistence type="predicted"/>
<gene>
    <name evidence="1" type="ORF">IEC33019_2140</name>
</gene>
<name>A0A1B2F6D0_PSEPU</name>
<dbReference type="EMBL" id="CP016634">
    <property type="protein sequence ID" value="ANY87696.1"/>
    <property type="molecule type" value="Genomic_DNA"/>
</dbReference>
<dbReference type="RefSeq" id="WP_099593531.1">
    <property type="nucleotide sequence ID" value="NZ_CP016634.1"/>
</dbReference>
<sequence>MGEKRHTPGPWVARPVSNVGLRGHTGYAIDFNEDQEQVVDFVYEEADARLIAAAPDLLEALESCIEHGSMTGAEWVADKARAAIAKATS</sequence>
<organism evidence="1">
    <name type="scientific">Pseudomonas putida</name>
    <name type="common">Arthrobacter siderocapsulatus</name>
    <dbReference type="NCBI Taxonomy" id="303"/>
    <lineage>
        <taxon>Bacteria</taxon>
        <taxon>Pseudomonadati</taxon>
        <taxon>Pseudomonadota</taxon>
        <taxon>Gammaproteobacteria</taxon>
        <taxon>Pseudomonadales</taxon>
        <taxon>Pseudomonadaceae</taxon>
        <taxon>Pseudomonas</taxon>
    </lineage>
</organism>
<dbReference type="AlphaFoldDB" id="A0A1B2F6D0"/>
<protein>
    <submittedName>
        <fullName evidence="1">Uncharacterized protein</fullName>
    </submittedName>
</protein>
<accession>A0A1B2F6D0</accession>
<evidence type="ECO:0000313" key="1">
    <source>
        <dbReference type="EMBL" id="ANY87696.1"/>
    </source>
</evidence>
<reference evidence="1" key="1">
    <citation type="submission" date="2016-07" db="EMBL/GenBank/DDBJ databases">
        <title>New class B carbapenemase carried by novel plasmid in Pseudomonas putida enviromental strain in eastern Amazonia.</title>
        <authorList>
            <person name="Souza C.O."/>
            <person name="Lima K.V."/>
            <person name="Brasiliense D.M."/>
            <person name="Perez-Chaparro P.J."/>
            <person name="Mamizuka E.M."/>
            <person name="Lima M.O."/>
            <person name="Lima L.N."/>
            <person name="McCulloch J.A."/>
        </authorList>
    </citation>
    <scope>NUCLEOTIDE SEQUENCE [LARGE SCALE GENOMIC DNA]</scope>
    <source>
        <strain evidence="1">IEC33019</strain>
    </source>
</reference>